<evidence type="ECO:0000256" key="3">
    <source>
        <dbReference type="ARBA" id="ARBA00022525"/>
    </source>
</evidence>
<dbReference type="InterPro" id="IPR051042">
    <property type="entry name" value="Repro_Hormone_Insulin-like"/>
</dbReference>
<evidence type="ECO:0000313" key="12">
    <source>
        <dbReference type="Proteomes" id="UP000550707"/>
    </source>
</evidence>
<gene>
    <name evidence="11" type="ORF">HJG59_006841</name>
</gene>
<comment type="caution">
    <text evidence="11">The sequence shown here is derived from an EMBL/GenBank/DDBJ whole genome shotgun (WGS) entry which is preliminary data.</text>
</comment>
<evidence type="ECO:0000256" key="4">
    <source>
        <dbReference type="ARBA" id="ARBA00022685"/>
    </source>
</evidence>
<dbReference type="Gene3D" id="1.10.100.10">
    <property type="entry name" value="Insulin-like"/>
    <property type="match status" value="1"/>
</dbReference>
<dbReference type="GO" id="GO:0005576">
    <property type="term" value="C:extracellular region"/>
    <property type="evidence" value="ECO:0007669"/>
    <property type="project" value="UniProtKB-SubCell"/>
</dbReference>
<dbReference type="PROSITE" id="PS00262">
    <property type="entry name" value="INSULIN"/>
    <property type="match status" value="1"/>
</dbReference>
<comment type="subcellular location">
    <subcellularLocation>
        <location evidence="1 7">Secreted</location>
    </subcellularLocation>
</comment>
<keyword evidence="9" id="KW-0732">Signal</keyword>
<dbReference type="InParanoid" id="A0A7J8EDU1"/>
<dbReference type="SMART" id="SM00078">
    <property type="entry name" value="IlGF"/>
    <property type="match status" value="1"/>
</dbReference>
<feature type="domain" description="Insulin-like" evidence="10">
    <location>
        <begin position="53"/>
        <end position="214"/>
    </location>
</feature>
<dbReference type="PRINTS" id="PR00276">
    <property type="entry name" value="INSULINFAMLY"/>
</dbReference>
<evidence type="ECO:0000256" key="9">
    <source>
        <dbReference type="SAM" id="SignalP"/>
    </source>
</evidence>
<evidence type="ECO:0000313" key="11">
    <source>
        <dbReference type="EMBL" id="KAF6433624.1"/>
    </source>
</evidence>
<feature type="compositionally biased region" description="Polar residues" evidence="8">
    <location>
        <begin position="105"/>
        <end position="123"/>
    </location>
</feature>
<keyword evidence="12" id="KW-1185">Reference proteome</keyword>
<reference evidence="11 12" key="1">
    <citation type="journal article" date="2020" name="Nature">
        <title>Six reference-quality genomes reveal evolution of bat adaptations.</title>
        <authorList>
            <person name="Jebb D."/>
            <person name="Huang Z."/>
            <person name="Pippel M."/>
            <person name="Hughes G.M."/>
            <person name="Lavrichenko K."/>
            <person name="Devanna P."/>
            <person name="Winkler S."/>
            <person name="Jermiin L.S."/>
            <person name="Skirmuntt E.C."/>
            <person name="Katzourakis A."/>
            <person name="Burkitt-Gray L."/>
            <person name="Ray D.A."/>
            <person name="Sullivan K.A.M."/>
            <person name="Roscito J.G."/>
            <person name="Kirilenko B.M."/>
            <person name="Davalos L.M."/>
            <person name="Corthals A.P."/>
            <person name="Power M.L."/>
            <person name="Jones G."/>
            <person name="Ransome R.D."/>
            <person name="Dechmann D.K.N."/>
            <person name="Locatelli A.G."/>
            <person name="Puechmaille S.J."/>
            <person name="Fedrigo O."/>
            <person name="Jarvis E.D."/>
            <person name="Hiller M."/>
            <person name="Vernes S.C."/>
            <person name="Myers E.W."/>
            <person name="Teeling E.C."/>
        </authorList>
    </citation>
    <scope>NUCLEOTIDE SEQUENCE [LARGE SCALE GENOMIC DNA]</scope>
    <source>
        <strain evidence="11">MMolMol1</strain>
        <tissue evidence="11">Muscle</tissue>
    </source>
</reference>
<dbReference type="EMBL" id="JACASF010000014">
    <property type="protein sequence ID" value="KAF6433624.1"/>
    <property type="molecule type" value="Genomic_DNA"/>
</dbReference>
<proteinExistence type="inferred from homology"/>
<accession>A0A7J8EDU1</accession>
<keyword evidence="4" id="KW-0165">Cleavage on pair of basic residues</keyword>
<keyword evidence="3 7" id="KW-0964">Secreted</keyword>
<evidence type="ECO:0000256" key="5">
    <source>
        <dbReference type="ARBA" id="ARBA00022702"/>
    </source>
</evidence>
<dbReference type="AlphaFoldDB" id="A0A7J8EDU1"/>
<feature type="region of interest" description="Disordered" evidence="8">
    <location>
        <begin position="105"/>
        <end position="125"/>
    </location>
</feature>
<dbReference type="Pfam" id="PF00049">
    <property type="entry name" value="Insulin"/>
    <property type="match status" value="1"/>
</dbReference>
<evidence type="ECO:0000259" key="10">
    <source>
        <dbReference type="SMART" id="SM00078"/>
    </source>
</evidence>
<evidence type="ECO:0000256" key="7">
    <source>
        <dbReference type="RuleBase" id="RU000406"/>
    </source>
</evidence>
<evidence type="ECO:0000256" key="2">
    <source>
        <dbReference type="ARBA" id="ARBA00009034"/>
    </source>
</evidence>
<dbReference type="SUPFAM" id="SSF56994">
    <property type="entry name" value="Insulin-like"/>
    <property type="match status" value="1"/>
</dbReference>
<protein>
    <submittedName>
        <fullName evidence="11">Insulin like 6</fullName>
    </submittedName>
</protein>
<dbReference type="GO" id="GO:0005179">
    <property type="term" value="F:hormone activity"/>
    <property type="evidence" value="ECO:0007669"/>
    <property type="project" value="UniProtKB-KW"/>
</dbReference>
<keyword evidence="5" id="KW-0372">Hormone</keyword>
<dbReference type="PANTHER" id="PTHR12004:SF1">
    <property type="entry name" value="INSULIN-LIKE PEPTIDE INSL6"/>
    <property type="match status" value="1"/>
</dbReference>
<feature type="signal peptide" evidence="9">
    <location>
        <begin position="1"/>
        <end position="45"/>
    </location>
</feature>
<sequence>MREGLRRAERPLARAATWLRGSGMPRLLCWCLLCFELLLVRVSLEQSYRSSARKLCGEHLLKRIVKLCGDVDWSHFDDNTPFKKQLVLQALKKVDSVIPDQWESSLTTGGRRTHTVSTTASQEETTKMDLEIHSPPVYQYKKDFMLLNKTKEFAPSQDISSYVNEIVEFQDKNTNKVKTLRKLFWGNHPQRIRRGYSEKCCIKGCTEEELIIACLPYIDYKNLKNDKHPL</sequence>
<dbReference type="CDD" id="cd04365">
    <property type="entry name" value="IlGF_relaxin_like"/>
    <property type="match status" value="1"/>
</dbReference>
<dbReference type="InterPro" id="IPR036438">
    <property type="entry name" value="Insulin-like_sf"/>
</dbReference>
<evidence type="ECO:0000256" key="6">
    <source>
        <dbReference type="ARBA" id="ARBA00023157"/>
    </source>
</evidence>
<dbReference type="InterPro" id="IPR022352">
    <property type="entry name" value="Ins/IGF/rlx"/>
</dbReference>
<dbReference type="Proteomes" id="UP000550707">
    <property type="component" value="Unassembled WGS sequence"/>
</dbReference>
<dbReference type="PANTHER" id="PTHR12004">
    <property type="entry name" value="RELAXIN"/>
    <property type="match status" value="1"/>
</dbReference>
<name>A0A7J8EDU1_MOLMO</name>
<evidence type="ECO:0000256" key="1">
    <source>
        <dbReference type="ARBA" id="ARBA00004613"/>
    </source>
</evidence>
<comment type="similarity">
    <text evidence="2 7">Belongs to the insulin family.</text>
</comment>
<feature type="chain" id="PRO_5029449617" evidence="9">
    <location>
        <begin position="46"/>
        <end position="230"/>
    </location>
</feature>
<evidence type="ECO:0000256" key="8">
    <source>
        <dbReference type="SAM" id="MobiDB-lite"/>
    </source>
</evidence>
<dbReference type="InterPro" id="IPR022353">
    <property type="entry name" value="Insulin_CS"/>
</dbReference>
<keyword evidence="6" id="KW-1015">Disulfide bond</keyword>
<organism evidence="11 12">
    <name type="scientific">Molossus molossus</name>
    <name type="common">Pallas' mastiff bat</name>
    <name type="synonym">Vespertilio molossus</name>
    <dbReference type="NCBI Taxonomy" id="27622"/>
    <lineage>
        <taxon>Eukaryota</taxon>
        <taxon>Metazoa</taxon>
        <taxon>Chordata</taxon>
        <taxon>Craniata</taxon>
        <taxon>Vertebrata</taxon>
        <taxon>Euteleostomi</taxon>
        <taxon>Mammalia</taxon>
        <taxon>Eutheria</taxon>
        <taxon>Laurasiatheria</taxon>
        <taxon>Chiroptera</taxon>
        <taxon>Yangochiroptera</taxon>
        <taxon>Molossidae</taxon>
        <taxon>Molossus</taxon>
    </lineage>
</organism>
<dbReference type="FunCoup" id="A0A7J8EDU1">
    <property type="interactions" value="6"/>
</dbReference>
<dbReference type="InterPro" id="IPR016179">
    <property type="entry name" value="Insulin-like"/>
</dbReference>